<keyword evidence="3" id="KW-1185">Reference proteome</keyword>
<proteinExistence type="predicted"/>
<dbReference type="AlphaFoldDB" id="A0ABC8M589"/>
<reference evidence="2 3" key="1">
    <citation type="submission" date="2022-03" db="EMBL/GenBank/DDBJ databases">
        <authorList>
            <person name="Macdonald S."/>
            <person name="Ahmed S."/>
            <person name="Newling K."/>
        </authorList>
    </citation>
    <scope>NUCLEOTIDE SEQUENCE [LARGE SCALE GENOMIC DNA]</scope>
</reference>
<name>A0ABC8M589_ERUVS</name>
<evidence type="ECO:0000313" key="2">
    <source>
        <dbReference type="EMBL" id="CAH8391442.1"/>
    </source>
</evidence>
<accession>A0ABC8M589</accession>
<evidence type="ECO:0000313" key="3">
    <source>
        <dbReference type="Proteomes" id="UP001642260"/>
    </source>
</evidence>
<comment type="caution">
    <text evidence="2">The sequence shown here is derived from an EMBL/GenBank/DDBJ whole genome shotgun (WGS) entry which is preliminary data.</text>
</comment>
<dbReference type="EMBL" id="CAKOAT010944043">
    <property type="protein sequence ID" value="CAH8391442.1"/>
    <property type="molecule type" value="Genomic_DNA"/>
</dbReference>
<protein>
    <submittedName>
        <fullName evidence="2">Uncharacterized protein</fullName>
    </submittedName>
</protein>
<feature type="region of interest" description="Disordered" evidence="1">
    <location>
        <begin position="53"/>
        <end position="75"/>
    </location>
</feature>
<organism evidence="2 3">
    <name type="scientific">Eruca vesicaria subsp. sativa</name>
    <name type="common">Garden rocket</name>
    <name type="synonym">Eruca sativa</name>
    <dbReference type="NCBI Taxonomy" id="29727"/>
    <lineage>
        <taxon>Eukaryota</taxon>
        <taxon>Viridiplantae</taxon>
        <taxon>Streptophyta</taxon>
        <taxon>Embryophyta</taxon>
        <taxon>Tracheophyta</taxon>
        <taxon>Spermatophyta</taxon>
        <taxon>Magnoliopsida</taxon>
        <taxon>eudicotyledons</taxon>
        <taxon>Gunneridae</taxon>
        <taxon>Pentapetalae</taxon>
        <taxon>rosids</taxon>
        <taxon>malvids</taxon>
        <taxon>Brassicales</taxon>
        <taxon>Brassicaceae</taxon>
        <taxon>Brassiceae</taxon>
        <taxon>Eruca</taxon>
    </lineage>
</organism>
<dbReference type="Proteomes" id="UP001642260">
    <property type="component" value="Unassembled WGS sequence"/>
</dbReference>
<evidence type="ECO:0000256" key="1">
    <source>
        <dbReference type="SAM" id="MobiDB-lite"/>
    </source>
</evidence>
<gene>
    <name evidence="2" type="ORF">ERUC_LOCUS43925</name>
</gene>
<feature type="compositionally biased region" description="Basic and acidic residues" evidence="1">
    <location>
        <begin position="55"/>
        <end position="75"/>
    </location>
</feature>
<sequence>MKEERESLHSAIDELMQIGMQRSDIFSKLGSVKKDGDLNMVMEILNKKPQTFQVEKPELSQKTKGEKMVNKKTKQEQVSDPVSKLKLLTEKPEASWVCIRFSKLLFTGVQGCEAVVLTSANEKLEERGEEEKEGREQDSEETVCLSFFFLWKKKRRNGQEEEASIKELLVKL</sequence>